<dbReference type="OrthoDB" id="5978002at2759"/>
<dbReference type="GO" id="GO:0005634">
    <property type="term" value="C:nucleus"/>
    <property type="evidence" value="ECO:0000318"/>
    <property type="project" value="GO_Central"/>
</dbReference>
<keyword evidence="1" id="KW-1185">Reference proteome</keyword>
<protein>
    <submittedName>
        <fullName evidence="2">Meiosis-specific coiled-coil domain-containing protein MEIOC</fullName>
    </submittedName>
</protein>
<dbReference type="Pfam" id="PF15189">
    <property type="entry name" value="MEIOC"/>
    <property type="match status" value="1"/>
</dbReference>
<dbReference type="AlphaFoldDB" id="A0A8J0TU09"/>
<dbReference type="GO" id="GO:0007144">
    <property type="term" value="P:female meiosis I"/>
    <property type="evidence" value="ECO:0000318"/>
    <property type="project" value="GO_Central"/>
</dbReference>
<sequence>MEHKDIFRGSSQCLSYSGGNQKLMEGFNSSIVAKSPALFNSYKWQNNKVIDVSQNYDPSGLTGPLENSTNVVDSFLPYTPWSTNGEEIQASGNPQVMSKIQAERHEYGSESDLYGLVSNILEEPDKSQPYFAEGACSSILKSLWAVNRLPYQQELLPETKRQTEPSFIYPNRYTTDSIPSHGMQKLEDTYHGLPGVGPNQHMLFSSRTDNAAYNNDNSNVAFQSYCLEKNCFTPSYGSTESLKDFQPKRTDLYNSHYNRHYDGDFGQYNMINAVASKQTDTSRSGIQDGKKSLNGSESVSVDNDIYSRIFQAKQGYQMNTEDFSISQQNYKCPKVPQVHPDNLIAKDIFSPDCRLEPDYTLALEGGSDFGNNVENMHPKHNAHNFTSLLSASPVDAKSVRSPWMKRNSESNKMHCNQGTMLRISSHSAGVQKNSTQNTDYTAVCSPSFTPNVTSVFQKSSQENMPTFDYNCCTPDRNQEDFGQTEEEEESLYGLAQDNELKPLNGFHENFPYPYGVFDIGKQGFQMKPHSAQRNELEKNLENIPQNLQDLLDRLGKCKSQTKASGNNKTVTNINKCNPLQAKWFSGPIMMGGDAQTSILHPMPFTNLRSHFPHPLSHSVLPFLDSCKSHPFEDIKRLNPHFNDLIYGESSYSTLTPMFGIHGSLRPRNVSANELHICLDECYEQWRAMEKERKKAESILARKYPGKKVSSSNNTTIPRLCANPSRVDRLIVDQLREHARVVTLLGKMERLRSSPLHANISTALDRQLEAIHIAQVRRKDEIINASNRQRQGGARCQEERDVIALASSLKNVSAATRKSRTALWCALQMTLPKILCTTNEDLEKALANPQEEM</sequence>
<dbReference type="GO" id="GO:0005737">
    <property type="term" value="C:cytoplasm"/>
    <property type="evidence" value="ECO:0000318"/>
    <property type="project" value="GO_Central"/>
</dbReference>
<dbReference type="PANTHER" id="PTHR33861:SF3">
    <property type="entry name" value="MEIOSIS-SPECIFIC COILED-COIL DOMAIN-CONTAINING PROTEIN MEIOC"/>
    <property type="match status" value="1"/>
</dbReference>
<name>A0A8J0TU09_XENLA</name>
<proteinExistence type="predicted"/>
<accession>A0A8J0TU09</accession>
<dbReference type="RefSeq" id="XP_018090293.1">
    <property type="nucleotide sequence ID" value="XM_018234804.2"/>
</dbReference>
<evidence type="ECO:0000313" key="2">
    <source>
        <dbReference type="RefSeq" id="XP_018090293.1"/>
    </source>
</evidence>
<gene>
    <name evidence="2" type="primary">LOC108700826</name>
</gene>
<dbReference type="KEGG" id="xla:108700826"/>
<dbReference type="Proteomes" id="UP000186698">
    <property type="component" value="Chromosome 9_10L"/>
</dbReference>
<reference evidence="2" key="1">
    <citation type="submission" date="2025-08" db="UniProtKB">
        <authorList>
            <consortium name="RefSeq"/>
        </authorList>
    </citation>
    <scope>IDENTIFICATION</scope>
    <source>
        <strain evidence="2">J_2021</strain>
        <tissue evidence="2">Erythrocytes</tissue>
    </source>
</reference>
<dbReference type="InterPro" id="IPR027963">
    <property type="entry name" value="MEIOC"/>
</dbReference>
<dbReference type="GeneID" id="108700826"/>
<evidence type="ECO:0000313" key="1">
    <source>
        <dbReference type="Proteomes" id="UP000186698"/>
    </source>
</evidence>
<dbReference type="GO" id="GO:0048255">
    <property type="term" value="P:mRNA stabilization"/>
    <property type="evidence" value="ECO:0000318"/>
    <property type="project" value="GO_Central"/>
</dbReference>
<dbReference type="GO" id="GO:0007141">
    <property type="term" value="P:male meiosis I"/>
    <property type="evidence" value="ECO:0000318"/>
    <property type="project" value="GO_Central"/>
</dbReference>
<organism evidence="1 2">
    <name type="scientific">Xenopus laevis</name>
    <name type="common">African clawed frog</name>
    <dbReference type="NCBI Taxonomy" id="8355"/>
    <lineage>
        <taxon>Eukaryota</taxon>
        <taxon>Metazoa</taxon>
        <taxon>Chordata</taxon>
        <taxon>Craniata</taxon>
        <taxon>Vertebrata</taxon>
        <taxon>Euteleostomi</taxon>
        <taxon>Amphibia</taxon>
        <taxon>Batrachia</taxon>
        <taxon>Anura</taxon>
        <taxon>Pipoidea</taxon>
        <taxon>Pipidae</taxon>
        <taxon>Xenopodinae</taxon>
        <taxon>Xenopus</taxon>
        <taxon>Xenopus</taxon>
    </lineage>
</organism>
<dbReference type="PANTHER" id="PTHR33861">
    <property type="entry name" value="PROTEIN CBG18333"/>
    <property type="match status" value="1"/>
</dbReference>